<dbReference type="EMBL" id="CAJNOE010000392">
    <property type="protein sequence ID" value="CAF1191202.1"/>
    <property type="molecule type" value="Genomic_DNA"/>
</dbReference>
<comment type="caution">
    <text evidence="1">The sequence shown here is derived from an EMBL/GenBank/DDBJ whole genome shotgun (WGS) entry which is preliminary data.</text>
</comment>
<dbReference type="Gene3D" id="2.120.10.30">
    <property type="entry name" value="TolB, C-terminal domain"/>
    <property type="match status" value="1"/>
</dbReference>
<dbReference type="InterPro" id="IPR011042">
    <property type="entry name" value="6-blade_b-propeller_TolB-like"/>
</dbReference>
<dbReference type="SUPFAM" id="SSF63829">
    <property type="entry name" value="Calcium-dependent phosphotriesterase"/>
    <property type="match status" value="1"/>
</dbReference>
<dbReference type="AlphaFoldDB" id="A0A814VSE3"/>
<evidence type="ECO:0000313" key="1">
    <source>
        <dbReference type="EMBL" id="CAF1191202.1"/>
    </source>
</evidence>
<gene>
    <name evidence="1" type="ORF">IZO911_LOCUS28052</name>
    <name evidence="2" type="ORF">KXQ929_LOCUS8547</name>
</gene>
<dbReference type="EMBL" id="CAJOBB010000373">
    <property type="protein sequence ID" value="CAF3664544.1"/>
    <property type="molecule type" value="Genomic_DNA"/>
</dbReference>
<dbReference type="Proteomes" id="UP000663868">
    <property type="component" value="Unassembled WGS sequence"/>
</dbReference>
<reference evidence="1" key="1">
    <citation type="submission" date="2021-02" db="EMBL/GenBank/DDBJ databases">
        <authorList>
            <person name="Nowell W R."/>
        </authorList>
    </citation>
    <scope>NUCLEOTIDE SEQUENCE</scope>
</reference>
<accession>A0A814VSE3</accession>
<dbReference type="Proteomes" id="UP000663860">
    <property type="component" value="Unassembled WGS sequence"/>
</dbReference>
<organism evidence="1 3">
    <name type="scientific">Adineta steineri</name>
    <dbReference type="NCBI Taxonomy" id="433720"/>
    <lineage>
        <taxon>Eukaryota</taxon>
        <taxon>Metazoa</taxon>
        <taxon>Spiralia</taxon>
        <taxon>Gnathifera</taxon>
        <taxon>Rotifera</taxon>
        <taxon>Eurotatoria</taxon>
        <taxon>Bdelloidea</taxon>
        <taxon>Adinetida</taxon>
        <taxon>Adinetidae</taxon>
        <taxon>Adineta</taxon>
    </lineage>
</organism>
<evidence type="ECO:0000313" key="2">
    <source>
        <dbReference type="EMBL" id="CAF3664544.1"/>
    </source>
</evidence>
<protein>
    <recommendedName>
        <fullName evidence="4">NHL repeat containing protein</fullName>
    </recommendedName>
</protein>
<name>A0A814VSE3_9BILA</name>
<sequence>MVDWASQDRIFPPGYSQVDIRFRRGSIDSSLPYSVATNKRHNCGLQFKNVNDKSASIENLHHSLHQAIHFQNDISDNKTKKKNQKLLATYAYNINWPRSICCLNGNDGSIIVCEQERCRLILFTSQLMFRSTCGGIRGNGFCQFDSPSNVVELIEDSSSYILVADTNNRRLQCFFIGYRGEFIHKYNIITKEKPYFIGTNKQFIAVSCEKGFINCYLTKENDQIAEINLNKLLSIKKTISIPFCLCMDPNDNSLFISNPIASKNCIYQLSILGKHLRTIKLDNQPFLHINYLTLDIRNRQFLIIDTINSIIYSVKPDLKNNNVEILLKPSDNVNYPQALCISNEGHLVIVECSVLTQHTLKLFRYIKCKCHSRAVTPSVKTSETTSIRSIILP</sequence>
<proteinExistence type="predicted"/>
<evidence type="ECO:0000313" key="3">
    <source>
        <dbReference type="Proteomes" id="UP000663860"/>
    </source>
</evidence>
<evidence type="ECO:0008006" key="4">
    <source>
        <dbReference type="Google" id="ProtNLM"/>
    </source>
</evidence>